<reference evidence="3" key="1">
    <citation type="journal article" date="2019" name="Int. J. Syst. Evol. Microbiol.">
        <title>The Global Catalogue of Microorganisms (GCM) 10K type strain sequencing project: providing services to taxonomists for standard genome sequencing and annotation.</title>
        <authorList>
            <consortium name="The Broad Institute Genomics Platform"/>
            <consortium name="The Broad Institute Genome Sequencing Center for Infectious Disease"/>
            <person name="Wu L."/>
            <person name="Ma J."/>
        </authorList>
    </citation>
    <scope>NUCLEOTIDE SEQUENCE [LARGE SCALE GENOMIC DNA]</scope>
    <source>
        <strain evidence="3">CGMCC 1.15472</strain>
    </source>
</reference>
<evidence type="ECO:0000313" key="3">
    <source>
        <dbReference type="Proteomes" id="UP000632322"/>
    </source>
</evidence>
<sequence length="330" mass="34996">MINEWFHTAGSLAREGFDSVVDAEIDGWAHTGFRSVTLGDASAFAIPSAPRTGTTASANDQHPTSIDLPAAAVERVLVPLAGESFTVDYTLADGSTGGQTLTGRTSVFLGPADCLYLPTGASATVSSTAGRIAVAEAPTTEARPVQFLPAAEVPVELRGSGISSRQVHNFATPAGLDCVKIIACEVITPGGNWSSYPPHKHDEAIPGSESRLEEIYYFETAVSRGSKAPEAADPFSLFSTYSSSAGEITTSATVRTGDIALVPYGYHGPLAAAPGYDNYYLNVMAGPDEERVWLISDDPAHGWVREEWENLEFDSRLPYTAETDATSKEK</sequence>
<dbReference type="RefSeq" id="WP_181270823.1">
    <property type="nucleotide sequence ID" value="NZ_BMJG01000002.1"/>
</dbReference>
<dbReference type="Pfam" id="PF04962">
    <property type="entry name" value="KduI"/>
    <property type="match status" value="1"/>
</dbReference>
<keyword evidence="1 2" id="KW-0413">Isomerase</keyword>
<proteinExistence type="predicted"/>
<dbReference type="EMBL" id="BMJG01000002">
    <property type="protein sequence ID" value="GGC28795.1"/>
    <property type="molecule type" value="Genomic_DNA"/>
</dbReference>
<dbReference type="PANTHER" id="PTHR39193:SF1">
    <property type="entry name" value="5-DEOXY-GLUCURONATE ISOMERASE"/>
    <property type="match status" value="1"/>
</dbReference>
<protein>
    <submittedName>
        <fullName evidence="2">5-deoxy-glucuronate isomerase</fullName>
    </submittedName>
</protein>
<evidence type="ECO:0000313" key="2">
    <source>
        <dbReference type="EMBL" id="GGC28795.1"/>
    </source>
</evidence>
<name>A0ABQ1LRZ3_9MICO</name>
<keyword evidence="3" id="KW-1185">Reference proteome</keyword>
<dbReference type="Proteomes" id="UP000632322">
    <property type="component" value="Unassembled WGS sequence"/>
</dbReference>
<dbReference type="Gene3D" id="2.60.120.10">
    <property type="entry name" value="Jelly Rolls"/>
    <property type="match status" value="2"/>
</dbReference>
<dbReference type="InterPro" id="IPR011051">
    <property type="entry name" value="RmlC_Cupin_sf"/>
</dbReference>
<dbReference type="NCBIfam" id="TIGR04378">
    <property type="entry name" value="myo_inos_iolB"/>
    <property type="match status" value="1"/>
</dbReference>
<dbReference type="PANTHER" id="PTHR39193">
    <property type="entry name" value="5-DEOXY-GLUCURONATE ISOMERASE"/>
    <property type="match status" value="1"/>
</dbReference>
<comment type="caution">
    <text evidence="2">The sequence shown here is derived from an EMBL/GenBank/DDBJ whole genome shotgun (WGS) entry which is preliminary data.</text>
</comment>
<dbReference type="InterPro" id="IPR014710">
    <property type="entry name" value="RmlC-like_jellyroll"/>
</dbReference>
<accession>A0ABQ1LRZ3</accession>
<dbReference type="InterPro" id="IPR021120">
    <property type="entry name" value="KduI/IolB_isomerase"/>
</dbReference>
<evidence type="ECO:0000256" key="1">
    <source>
        <dbReference type="ARBA" id="ARBA00023235"/>
    </source>
</evidence>
<gene>
    <name evidence="2" type="ORF">GCM10010974_09130</name>
</gene>
<organism evidence="2 3">
    <name type="scientific">Brevibacterium sediminis</name>
    <dbReference type="NCBI Taxonomy" id="1857024"/>
    <lineage>
        <taxon>Bacteria</taxon>
        <taxon>Bacillati</taxon>
        <taxon>Actinomycetota</taxon>
        <taxon>Actinomycetes</taxon>
        <taxon>Micrococcales</taxon>
        <taxon>Brevibacteriaceae</taxon>
        <taxon>Brevibacterium</taxon>
    </lineage>
</organism>
<dbReference type="SUPFAM" id="SSF51182">
    <property type="entry name" value="RmlC-like cupins"/>
    <property type="match status" value="1"/>
</dbReference>
<dbReference type="GO" id="GO:0016853">
    <property type="term" value="F:isomerase activity"/>
    <property type="evidence" value="ECO:0007669"/>
    <property type="project" value="UniProtKB-KW"/>
</dbReference>
<dbReference type="InterPro" id="IPR024203">
    <property type="entry name" value="Deoxy-glucuronate_isom_IolB"/>
</dbReference>